<dbReference type="SUPFAM" id="SSF81585">
    <property type="entry name" value="PsbU/PolX domain-like"/>
    <property type="match status" value="1"/>
</dbReference>
<dbReference type="eggNOG" id="COG1555">
    <property type="taxonomic scope" value="Bacteria"/>
</dbReference>
<proteinExistence type="predicted"/>
<dbReference type="STRING" id="118168.MC7420_5510"/>
<dbReference type="OrthoDB" id="510410at2"/>
<dbReference type="InterPro" id="IPR010994">
    <property type="entry name" value="RuvA_2-like"/>
</dbReference>
<dbReference type="Pfam" id="PF12836">
    <property type="entry name" value="HHH_3"/>
    <property type="match status" value="1"/>
</dbReference>
<evidence type="ECO:0008006" key="3">
    <source>
        <dbReference type="Google" id="ProtNLM"/>
    </source>
</evidence>
<evidence type="ECO:0000313" key="1">
    <source>
        <dbReference type="EMBL" id="EDX76076.1"/>
    </source>
</evidence>
<dbReference type="PANTHER" id="PTHR21180:SF32">
    <property type="entry name" value="ENDONUCLEASE_EXONUCLEASE_PHOSPHATASE FAMILY DOMAIN-CONTAINING PROTEIN 1"/>
    <property type="match status" value="1"/>
</dbReference>
<gene>
    <name evidence="1" type="ORF">MC7420_5510</name>
</gene>
<accession>B4VPZ8</accession>
<dbReference type="RefSeq" id="WP_006100560.1">
    <property type="nucleotide sequence ID" value="NZ_DS989847.1"/>
</dbReference>
<evidence type="ECO:0000313" key="2">
    <source>
        <dbReference type="Proteomes" id="UP000003835"/>
    </source>
</evidence>
<dbReference type="AlphaFoldDB" id="B4VPZ8"/>
<dbReference type="InterPro" id="IPR051675">
    <property type="entry name" value="Endo/Exo/Phosphatase_dom_1"/>
</dbReference>
<dbReference type="EMBL" id="DS989847">
    <property type="protein sequence ID" value="EDX76076.1"/>
    <property type="molecule type" value="Genomic_DNA"/>
</dbReference>
<dbReference type="GO" id="GO:0015628">
    <property type="term" value="P:protein secretion by the type II secretion system"/>
    <property type="evidence" value="ECO:0007669"/>
    <property type="project" value="TreeGrafter"/>
</dbReference>
<dbReference type="HOGENOM" id="CLU_120519_0_0_3"/>
<dbReference type="PANTHER" id="PTHR21180">
    <property type="entry name" value="ENDONUCLEASE/EXONUCLEASE/PHOSPHATASE FAMILY DOMAIN-CONTAINING PROTEIN 1"/>
    <property type="match status" value="1"/>
</dbReference>
<dbReference type="Gene3D" id="1.10.150.320">
    <property type="entry name" value="Photosystem II 12 kDa extrinsic protein"/>
    <property type="match status" value="1"/>
</dbReference>
<protein>
    <recommendedName>
        <fullName evidence="3">Competence protein ComEA helix-hairpin-helix repeat region</fullName>
    </recommendedName>
</protein>
<reference evidence="1 2" key="1">
    <citation type="submission" date="2008-07" db="EMBL/GenBank/DDBJ databases">
        <authorList>
            <person name="Tandeau de Marsac N."/>
            <person name="Ferriera S."/>
            <person name="Johnson J."/>
            <person name="Kravitz S."/>
            <person name="Beeson K."/>
            <person name="Sutton G."/>
            <person name="Rogers Y.-H."/>
            <person name="Friedman R."/>
            <person name="Frazier M."/>
            <person name="Venter J.C."/>
        </authorList>
    </citation>
    <scope>NUCLEOTIDE SEQUENCE [LARGE SCALE GENOMIC DNA]</scope>
    <source>
        <strain evidence="1 2">PCC 7420</strain>
    </source>
</reference>
<sequence>MALFDWLLSTDRLNPTWRSIQARIQSDPYYRLQSAQEIEVAVALGMRIDVNQATVDDWLRLPGISIHQARSLVELANSGVQFCCLEDIAAALSIPVARLQPLQPILSFCYYDAESPATPVSIPANTASVEQLSRIPGVDLFVARAIAQNRQEMGNYRNLADLQRRLALPPDLISEIMYYLRF</sequence>
<organism evidence="1 2">
    <name type="scientific">Coleofasciculus chthonoplastes PCC 7420</name>
    <dbReference type="NCBI Taxonomy" id="118168"/>
    <lineage>
        <taxon>Bacteria</taxon>
        <taxon>Bacillati</taxon>
        <taxon>Cyanobacteriota</taxon>
        <taxon>Cyanophyceae</taxon>
        <taxon>Coleofasciculales</taxon>
        <taxon>Coleofasciculaceae</taxon>
        <taxon>Coleofasciculus</taxon>
    </lineage>
</organism>
<dbReference type="SUPFAM" id="SSF47781">
    <property type="entry name" value="RuvA domain 2-like"/>
    <property type="match status" value="1"/>
</dbReference>
<dbReference type="GO" id="GO:0015627">
    <property type="term" value="C:type II protein secretion system complex"/>
    <property type="evidence" value="ECO:0007669"/>
    <property type="project" value="TreeGrafter"/>
</dbReference>
<dbReference type="Proteomes" id="UP000003835">
    <property type="component" value="Unassembled WGS sequence"/>
</dbReference>
<keyword evidence="2" id="KW-1185">Reference proteome</keyword>
<name>B4VPZ8_9CYAN</name>